<accession>A0A0F9DWG1</accession>
<dbReference type="GO" id="GO:0004252">
    <property type="term" value="F:serine-type endopeptidase activity"/>
    <property type="evidence" value="ECO:0007669"/>
    <property type="project" value="InterPro"/>
</dbReference>
<comment type="caution">
    <text evidence="6">The sequence shown here is derived from an EMBL/GenBank/DDBJ whole genome shotgun (WGS) entry which is preliminary data.</text>
</comment>
<sequence length="276" mass="29452">MRYSITNATIEQVKSVGAKNIKTPGRVPAVFAELTPQQVAKLQAMGCTVSKVGNVKATVLPPGHMIEPPIPIEATPKYSLEELAFVIGLEDFRGIFEPPLYGEGFNVAVIDTGIRETHEKINGRVIYSKNYTTDPMRDSFNHGTGVASIITTIAPLCGVLNMKVLDDDGEGTEEAVVMAIDDCISLHAEQSEFTPSVINLSLGAPDTGDPDNILRVACREAISEGIWVYAAAGNYGPSPGTITSPACERYVAAIGSLSYEPFTISEFSSRGPTVEG</sequence>
<dbReference type="PANTHER" id="PTHR43806">
    <property type="entry name" value="PEPTIDASE S8"/>
    <property type="match status" value="1"/>
</dbReference>
<keyword evidence="4" id="KW-0720">Serine protease</keyword>
<keyword evidence="2" id="KW-0645">Protease</keyword>
<dbReference type="Pfam" id="PF00082">
    <property type="entry name" value="Peptidase_S8"/>
    <property type="match status" value="1"/>
</dbReference>
<dbReference type="PRINTS" id="PR00723">
    <property type="entry name" value="SUBTILISIN"/>
</dbReference>
<organism evidence="6">
    <name type="scientific">marine sediment metagenome</name>
    <dbReference type="NCBI Taxonomy" id="412755"/>
    <lineage>
        <taxon>unclassified sequences</taxon>
        <taxon>metagenomes</taxon>
        <taxon>ecological metagenomes</taxon>
    </lineage>
</organism>
<feature type="non-terminal residue" evidence="6">
    <location>
        <position position="276"/>
    </location>
</feature>
<dbReference type="InterPro" id="IPR036852">
    <property type="entry name" value="Peptidase_S8/S53_dom_sf"/>
</dbReference>
<evidence type="ECO:0000259" key="5">
    <source>
        <dbReference type="Pfam" id="PF00082"/>
    </source>
</evidence>
<protein>
    <recommendedName>
        <fullName evidence="5">Peptidase S8/S53 domain-containing protein</fullName>
    </recommendedName>
</protein>
<dbReference type="InterPro" id="IPR023827">
    <property type="entry name" value="Peptidase_S8_Asp-AS"/>
</dbReference>
<comment type="similarity">
    <text evidence="1">Belongs to the peptidase S8 family.</text>
</comment>
<evidence type="ECO:0000256" key="2">
    <source>
        <dbReference type="ARBA" id="ARBA00022670"/>
    </source>
</evidence>
<evidence type="ECO:0000256" key="1">
    <source>
        <dbReference type="ARBA" id="ARBA00011073"/>
    </source>
</evidence>
<dbReference type="AlphaFoldDB" id="A0A0F9DWG1"/>
<dbReference type="InterPro" id="IPR000209">
    <property type="entry name" value="Peptidase_S8/S53_dom"/>
</dbReference>
<dbReference type="InterPro" id="IPR050131">
    <property type="entry name" value="Peptidase_S8_subtilisin-like"/>
</dbReference>
<evidence type="ECO:0000313" key="6">
    <source>
        <dbReference type="EMBL" id="KKL22046.1"/>
    </source>
</evidence>
<dbReference type="Gene3D" id="3.40.50.200">
    <property type="entry name" value="Peptidase S8/S53 domain"/>
    <property type="match status" value="1"/>
</dbReference>
<evidence type="ECO:0000256" key="4">
    <source>
        <dbReference type="ARBA" id="ARBA00022825"/>
    </source>
</evidence>
<dbReference type="InterPro" id="IPR015500">
    <property type="entry name" value="Peptidase_S8_subtilisin-rel"/>
</dbReference>
<dbReference type="PANTHER" id="PTHR43806:SF11">
    <property type="entry name" value="CEREVISIN-RELATED"/>
    <property type="match status" value="1"/>
</dbReference>
<dbReference type="PROSITE" id="PS51892">
    <property type="entry name" value="SUBTILASE"/>
    <property type="match status" value="1"/>
</dbReference>
<feature type="domain" description="Peptidase S8/S53" evidence="5">
    <location>
        <begin position="102"/>
        <end position="274"/>
    </location>
</feature>
<evidence type="ECO:0000256" key="3">
    <source>
        <dbReference type="ARBA" id="ARBA00022801"/>
    </source>
</evidence>
<keyword evidence="3" id="KW-0378">Hydrolase</keyword>
<gene>
    <name evidence="6" type="ORF">LCGC14_2439350</name>
</gene>
<proteinExistence type="inferred from homology"/>
<dbReference type="SUPFAM" id="SSF52743">
    <property type="entry name" value="Subtilisin-like"/>
    <property type="match status" value="1"/>
</dbReference>
<name>A0A0F9DWG1_9ZZZZ</name>
<dbReference type="EMBL" id="LAZR01037496">
    <property type="protein sequence ID" value="KKL22046.1"/>
    <property type="molecule type" value="Genomic_DNA"/>
</dbReference>
<dbReference type="PROSITE" id="PS00136">
    <property type="entry name" value="SUBTILASE_ASP"/>
    <property type="match status" value="1"/>
</dbReference>
<reference evidence="6" key="1">
    <citation type="journal article" date="2015" name="Nature">
        <title>Complex archaea that bridge the gap between prokaryotes and eukaryotes.</title>
        <authorList>
            <person name="Spang A."/>
            <person name="Saw J.H."/>
            <person name="Jorgensen S.L."/>
            <person name="Zaremba-Niedzwiedzka K."/>
            <person name="Martijn J."/>
            <person name="Lind A.E."/>
            <person name="van Eijk R."/>
            <person name="Schleper C."/>
            <person name="Guy L."/>
            <person name="Ettema T.J."/>
        </authorList>
    </citation>
    <scope>NUCLEOTIDE SEQUENCE</scope>
</reference>
<dbReference type="GO" id="GO:0006508">
    <property type="term" value="P:proteolysis"/>
    <property type="evidence" value="ECO:0007669"/>
    <property type="project" value="UniProtKB-KW"/>
</dbReference>